<keyword evidence="4" id="KW-1185">Reference proteome</keyword>
<dbReference type="InterPro" id="IPR024083">
    <property type="entry name" value="Fumarase/histidase_N"/>
</dbReference>
<dbReference type="InterPro" id="IPR008948">
    <property type="entry name" value="L-Aspartase-like"/>
</dbReference>
<dbReference type="PANTHER" id="PTHR10362">
    <property type="entry name" value="HISTIDINE AMMONIA-LYASE"/>
    <property type="match status" value="1"/>
</dbReference>
<dbReference type="Gene3D" id="1.20.200.10">
    <property type="entry name" value="Fumarase/aspartase (Central domain)"/>
    <property type="match status" value="1"/>
</dbReference>
<keyword evidence="1 3" id="KW-0456">Lyase</keyword>
<dbReference type="AlphaFoldDB" id="A0A502CVN8"/>
<dbReference type="Pfam" id="PF00221">
    <property type="entry name" value="Lyase_aromatic"/>
    <property type="match status" value="1"/>
</dbReference>
<evidence type="ECO:0000313" key="3">
    <source>
        <dbReference type="EMBL" id="TPG17307.1"/>
    </source>
</evidence>
<reference evidence="3 4" key="1">
    <citation type="journal article" date="2019" name="Environ. Microbiol.">
        <title>Species interactions and distinct microbial communities in high Arctic permafrost affected cryosols are associated with the CH4 and CO2 gas fluxes.</title>
        <authorList>
            <person name="Altshuler I."/>
            <person name="Hamel J."/>
            <person name="Turney S."/>
            <person name="Magnuson E."/>
            <person name="Levesque R."/>
            <person name="Greer C."/>
            <person name="Whyte L.G."/>
        </authorList>
    </citation>
    <scope>NUCLEOTIDE SEQUENCE [LARGE SCALE GENOMIC DNA]</scope>
    <source>
        <strain evidence="3 4">S9.3A</strain>
    </source>
</reference>
<dbReference type="AntiFam" id="ANF00095">
    <property type="entry name" value="Shadow ORF (opposite ABC transporters)"/>
</dbReference>
<dbReference type="InterPro" id="IPR001106">
    <property type="entry name" value="Aromatic_Lyase"/>
</dbReference>
<dbReference type="Gene3D" id="1.10.275.10">
    <property type="entry name" value="Fumarase/aspartase (N-terminal domain)"/>
    <property type="match status" value="1"/>
</dbReference>
<accession>A0A502CVN8</accession>
<dbReference type="Proteomes" id="UP000317722">
    <property type="component" value="Unassembled WGS sequence"/>
</dbReference>
<evidence type="ECO:0000256" key="2">
    <source>
        <dbReference type="SAM" id="MobiDB-lite"/>
    </source>
</evidence>
<name>A0A502CVN8_9MICO</name>
<feature type="region of interest" description="Disordered" evidence="2">
    <location>
        <begin position="145"/>
        <end position="171"/>
    </location>
</feature>
<gene>
    <name evidence="3" type="ORF">EAH86_11210</name>
</gene>
<protein>
    <submittedName>
        <fullName evidence="3">Aromatic amino acid lyase</fullName>
    </submittedName>
</protein>
<organism evidence="3 4">
    <name type="scientific">Pedococcus bigeumensis</name>
    <dbReference type="NCBI Taxonomy" id="433644"/>
    <lineage>
        <taxon>Bacteria</taxon>
        <taxon>Bacillati</taxon>
        <taxon>Actinomycetota</taxon>
        <taxon>Actinomycetes</taxon>
        <taxon>Micrococcales</taxon>
        <taxon>Intrasporangiaceae</taxon>
        <taxon>Pedococcus</taxon>
    </lineage>
</organism>
<dbReference type="SUPFAM" id="SSF48557">
    <property type="entry name" value="L-aspartase-like"/>
    <property type="match status" value="1"/>
</dbReference>
<dbReference type="OrthoDB" id="3278073at2"/>
<evidence type="ECO:0000256" key="1">
    <source>
        <dbReference type="ARBA" id="ARBA00023239"/>
    </source>
</evidence>
<comment type="caution">
    <text evidence="3">The sequence shown here is derived from an EMBL/GenBank/DDBJ whole genome shotgun (WGS) entry which is preliminary data.</text>
</comment>
<evidence type="ECO:0000313" key="4">
    <source>
        <dbReference type="Proteomes" id="UP000317722"/>
    </source>
</evidence>
<dbReference type="EMBL" id="RCZM01000003">
    <property type="protein sequence ID" value="TPG17307.1"/>
    <property type="molecule type" value="Genomic_DNA"/>
</dbReference>
<proteinExistence type="predicted"/>
<sequence length="588" mass="60613">MLDDVADAAAQLGLLHPPGVLAVQGDRARGGPDHPVDHAQGRRLAAAGGPDQDGDLAAGCLETQAVDSNSAVRKLLRDTVEGDHADQPNPAHRQGATGAILAGVTQPVHLDGRSLDLDALERAAQGAPASIEPAAMAAAERSHQHAAEVSSRRPVYGRTTGVGAAREESTDSKVDHGLRLLRSHAAGWGEVMPSTVVRAALAVRANQLLAGGSGANPVLAQTLADLVGAPDEDLPVVHRYGSLGTGDLTALAEVGLALIGERERSGGERRADVQLTSADALPLMSSNAFAIAETGLHAASLHALARAADTVCALSFVALQGNPEAVSETAAAATPFRGAREVIRVLGELLADQPGEPAHLQDFFGLRTWPQVHGPVLDTILDLKAVVETAANTASENPLFTGTGDVAEVTHHGGFHAAYLVLAVDTTLLALTRSAQAVQSRISHTLTDSDSGLPLFLSDSTMGSSGVLIAEYVAASALSTIRGVASTPSSVQTAGVSAGIEDDASFAGQAAMRLGDATAAYRRMLAVELVCTVRALRMRGVVPIGELGEAFARCESLPAGVEDRDLSPELATAEHIVERYAVSTPEER</sequence>
<dbReference type="GO" id="GO:0016841">
    <property type="term" value="F:ammonia-lyase activity"/>
    <property type="evidence" value="ECO:0007669"/>
    <property type="project" value="UniProtKB-ARBA"/>
</dbReference>